<keyword evidence="1" id="KW-0479">Metal-binding</keyword>
<dbReference type="InterPro" id="IPR000917">
    <property type="entry name" value="Sulfatase_N"/>
</dbReference>
<dbReference type="SUPFAM" id="SSF53649">
    <property type="entry name" value="Alkaline phosphatase-like"/>
    <property type="match status" value="1"/>
</dbReference>
<protein>
    <recommendedName>
        <fullName evidence="3">Sulfatase N-terminal domain-containing protein</fullName>
    </recommendedName>
</protein>
<dbReference type="PANTHER" id="PTHR45953">
    <property type="entry name" value="IDURONATE 2-SULFATASE"/>
    <property type="match status" value="1"/>
</dbReference>
<dbReference type="Pfam" id="PF00884">
    <property type="entry name" value="Sulfatase"/>
    <property type="match status" value="1"/>
</dbReference>
<dbReference type="PANTHER" id="PTHR45953:SF1">
    <property type="entry name" value="IDURONATE 2-SULFATASE"/>
    <property type="match status" value="1"/>
</dbReference>
<dbReference type="GO" id="GO:0046872">
    <property type="term" value="F:metal ion binding"/>
    <property type="evidence" value="ECO:0007669"/>
    <property type="project" value="UniProtKB-KW"/>
</dbReference>
<dbReference type="InterPro" id="IPR017850">
    <property type="entry name" value="Alkaline_phosphatase_core_sf"/>
</dbReference>
<dbReference type="Gene3D" id="3.40.720.10">
    <property type="entry name" value="Alkaline Phosphatase, subunit A"/>
    <property type="match status" value="1"/>
</dbReference>
<feature type="domain" description="Sulfatase N-terminal" evidence="3">
    <location>
        <begin position="2"/>
        <end position="96"/>
    </location>
</feature>
<evidence type="ECO:0000259" key="3">
    <source>
        <dbReference type="Pfam" id="PF00884"/>
    </source>
</evidence>
<dbReference type="GO" id="GO:0005737">
    <property type="term" value="C:cytoplasm"/>
    <property type="evidence" value="ECO:0007669"/>
    <property type="project" value="TreeGrafter"/>
</dbReference>
<evidence type="ECO:0000313" key="5">
    <source>
        <dbReference type="Proteomes" id="UP000076852"/>
    </source>
</evidence>
<name>A0A167WN92_9BURK</name>
<dbReference type="Proteomes" id="UP000076852">
    <property type="component" value="Plasmid pOLGA1"/>
</dbReference>
<dbReference type="GO" id="GO:0008484">
    <property type="term" value="F:sulfuric ester hydrolase activity"/>
    <property type="evidence" value="ECO:0007669"/>
    <property type="project" value="TreeGrafter"/>
</dbReference>
<dbReference type="KEGG" id="buz:AYM40_36155"/>
<proteinExistence type="predicted"/>
<keyword evidence="4" id="KW-0614">Plasmid</keyword>
<dbReference type="EMBL" id="CP014580">
    <property type="protein sequence ID" value="ANB77797.1"/>
    <property type="molecule type" value="Genomic_DNA"/>
</dbReference>
<dbReference type="AlphaFoldDB" id="A0A167WN92"/>
<keyword evidence="2" id="KW-0378">Hydrolase</keyword>
<gene>
    <name evidence="4" type="ORF">AYM40_36155</name>
</gene>
<sequence length="266" mass="29118">MDTYTLLMSIVDHKIGQVIQSLPKNVASNTIIIFTSDHGDYAGSHGLVAGKAGSLYAEAIRVPLIVFDPTGRFTGDIDTIRTQLTSSVDIMPMLVSFAYGGSRSWMRGDLATIYRGRYDMFPLLKSYNEPGRDYALFASDEVLSSTFDFATAPDPVTNNQTPSHIVGMITEKSKLGVYSNWQPKSVDVVSASQQSEYYNYSTPHGKLELNNTYSIEPIAAEMKELLFNELVPNELEAPLPNALQAVHATAQAAFLAFLALSENSGE</sequence>
<evidence type="ECO:0000256" key="1">
    <source>
        <dbReference type="ARBA" id="ARBA00022723"/>
    </source>
</evidence>
<evidence type="ECO:0000256" key="2">
    <source>
        <dbReference type="ARBA" id="ARBA00022801"/>
    </source>
</evidence>
<keyword evidence="5" id="KW-1185">Reference proteome</keyword>
<reference evidence="4 5" key="1">
    <citation type="journal article" date="2016" name="Gene">
        <title>PacBio SMRT assembly of a complex multi-replicon genome reveals chlorocatechol degradative operon in a region of genome plasticity.</title>
        <authorList>
            <person name="Ricker N."/>
            <person name="Shen S.Y."/>
            <person name="Goordial J."/>
            <person name="Jin S."/>
            <person name="Fulthorpe R.R."/>
        </authorList>
    </citation>
    <scope>NUCLEOTIDE SEQUENCE [LARGE SCALE GENOMIC DNA]</scope>
    <source>
        <strain evidence="4 5">OLGA172</strain>
        <plasmid evidence="5">polga1</plasmid>
    </source>
</reference>
<evidence type="ECO:0000313" key="4">
    <source>
        <dbReference type="EMBL" id="ANB77797.1"/>
    </source>
</evidence>
<geneLocation type="plasmid" evidence="5">
    <name>polga1</name>
</geneLocation>
<accession>A0A167WN92</accession>
<organism evidence="4 5">
    <name type="scientific">Paraburkholderia phytofirmans OLGA172</name>
    <dbReference type="NCBI Taxonomy" id="1417228"/>
    <lineage>
        <taxon>Bacteria</taxon>
        <taxon>Pseudomonadati</taxon>
        <taxon>Pseudomonadota</taxon>
        <taxon>Betaproteobacteria</taxon>
        <taxon>Burkholderiales</taxon>
        <taxon>Burkholderiaceae</taxon>
        <taxon>Paraburkholderia</taxon>
    </lineage>
</organism>